<dbReference type="Proteomes" id="UP000050356">
    <property type="component" value="Unassembled WGS sequence"/>
</dbReference>
<proteinExistence type="predicted"/>
<dbReference type="Pfam" id="PF04545">
    <property type="entry name" value="Sigma70_r4"/>
    <property type="match status" value="1"/>
</dbReference>
<evidence type="ECO:0000313" key="2">
    <source>
        <dbReference type="EMBL" id="KPX01918.1"/>
    </source>
</evidence>
<reference evidence="3" key="2">
    <citation type="submission" date="2018-02" db="EMBL/GenBank/DDBJ databases">
        <authorList>
            <person name="Cohen D.B."/>
            <person name="Kent A.D."/>
        </authorList>
    </citation>
    <scope>NUCLEOTIDE SEQUENCE</scope>
    <source>
        <strain evidence="3">CFBP 6110</strain>
    </source>
</reference>
<dbReference type="GO" id="GO:0006352">
    <property type="term" value="P:DNA-templated transcription initiation"/>
    <property type="evidence" value="ECO:0007669"/>
    <property type="project" value="InterPro"/>
</dbReference>
<protein>
    <submittedName>
        <fullName evidence="2">Amidase</fullName>
    </submittedName>
</protein>
<dbReference type="EMBL" id="LT985210">
    <property type="protein sequence ID" value="SPD89308.1"/>
    <property type="molecule type" value="Genomic_DNA"/>
</dbReference>
<keyword evidence="3" id="KW-0614">Plasmid</keyword>
<sequence>MAEEPTDPSGYVIKTESQAMTRSQVAATHRSFQEMNDTLLAVERQLLHEDLSASNALEVAQKMVLASDLRKRLQAAAPVLQAVTPKAGNARLTERERTEIQGYYMTGNYTQEQLASQFQVSQATVSNIVTDDDDKDT</sequence>
<name>A0A0P9NWH6_PSESX</name>
<reference evidence="2 4" key="1">
    <citation type="submission" date="2015-09" db="EMBL/GenBank/DDBJ databases">
        <title>Genome announcement of multiple Pseudomonas syringae strains.</title>
        <authorList>
            <person name="Thakur S."/>
            <person name="Wang P.W."/>
            <person name="Gong Y."/>
            <person name="Weir B.S."/>
            <person name="Guttman D.S."/>
        </authorList>
    </citation>
    <scope>NUCLEOTIDE SEQUENCE [LARGE SCALE GENOMIC DNA]</scope>
    <source>
        <strain evidence="2 4">ICMP17524</strain>
    </source>
</reference>
<dbReference type="RefSeq" id="WP_057458655.1">
    <property type="nucleotide sequence ID" value="NZ_LIIG01000081.1"/>
</dbReference>
<gene>
    <name evidence="2" type="ORF">ALO50_200156</name>
    <name evidence="3" type="ORF">PSCFBP6110_P100033</name>
</gene>
<dbReference type="AlphaFoldDB" id="A0A0P9NWH6"/>
<evidence type="ECO:0000313" key="3">
    <source>
        <dbReference type="EMBL" id="SPD89308.1"/>
    </source>
</evidence>
<dbReference type="Proteomes" id="UP000305348">
    <property type="component" value="Plasmid PP1"/>
</dbReference>
<feature type="domain" description="RNA polymerase sigma-70 region 4" evidence="1">
    <location>
        <begin position="90"/>
        <end position="129"/>
    </location>
</feature>
<organism evidence="2 4">
    <name type="scientific">Pseudomonas syringae pv. cerasicola</name>
    <dbReference type="NCBI Taxonomy" id="264451"/>
    <lineage>
        <taxon>Bacteria</taxon>
        <taxon>Pseudomonadati</taxon>
        <taxon>Pseudomonadota</taxon>
        <taxon>Gammaproteobacteria</taxon>
        <taxon>Pseudomonadales</taxon>
        <taxon>Pseudomonadaceae</taxon>
        <taxon>Pseudomonas</taxon>
        <taxon>Pseudomonas syringae</taxon>
    </lineage>
</organism>
<evidence type="ECO:0000313" key="4">
    <source>
        <dbReference type="Proteomes" id="UP000050356"/>
    </source>
</evidence>
<evidence type="ECO:0000313" key="5">
    <source>
        <dbReference type="Proteomes" id="UP000305348"/>
    </source>
</evidence>
<accession>A0A0P9NWH6</accession>
<dbReference type="InterPro" id="IPR007630">
    <property type="entry name" value="RNA_pol_sigma70_r4"/>
</dbReference>
<reference evidence="5" key="3">
    <citation type="submission" date="2018-02" db="EMBL/GenBank/DDBJ databases">
        <authorList>
            <person name="Blom J."/>
        </authorList>
    </citation>
    <scope>NUCLEOTIDE SEQUENCE [LARGE SCALE GENOMIC DNA]</scope>
    <source>
        <strain evidence="5">CFBP 6110</strain>
        <plasmid evidence="5">pp1</plasmid>
    </source>
</reference>
<dbReference type="PATRIC" id="fig|264451.4.peg.1094"/>
<geneLocation type="plasmid" evidence="3">
    <name>PP1</name>
</geneLocation>
<dbReference type="EMBL" id="LJQA01000028">
    <property type="protein sequence ID" value="KPX01918.1"/>
    <property type="molecule type" value="Genomic_DNA"/>
</dbReference>
<evidence type="ECO:0000259" key="1">
    <source>
        <dbReference type="Pfam" id="PF04545"/>
    </source>
</evidence>
<dbReference type="GO" id="GO:0003700">
    <property type="term" value="F:DNA-binding transcription factor activity"/>
    <property type="evidence" value="ECO:0007669"/>
    <property type="project" value="InterPro"/>
</dbReference>